<feature type="transmembrane region" description="Helical" evidence="8">
    <location>
        <begin position="58"/>
        <end position="79"/>
    </location>
</feature>
<comment type="subcellular location">
    <subcellularLocation>
        <location evidence="1">Cell membrane</location>
        <topology evidence="1">Multi-pass membrane protein</topology>
    </subcellularLocation>
</comment>
<feature type="transmembrane region" description="Helical" evidence="8">
    <location>
        <begin position="317"/>
        <end position="338"/>
    </location>
</feature>
<keyword evidence="10" id="KW-1185">Reference proteome</keyword>
<organism evidence="9 10">
    <name type="scientific">Chloropicon roscoffensis</name>
    <dbReference type="NCBI Taxonomy" id="1461544"/>
    <lineage>
        <taxon>Eukaryota</taxon>
        <taxon>Viridiplantae</taxon>
        <taxon>Chlorophyta</taxon>
        <taxon>Chloropicophyceae</taxon>
        <taxon>Chloropicales</taxon>
        <taxon>Chloropicaceae</taxon>
        <taxon>Chloropicon</taxon>
    </lineage>
</organism>
<dbReference type="GO" id="GO:0005886">
    <property type="term" value="C:plasma membrane"/>
    <property type="evidence" value="ECO:0007669"/>
    <property type="project" value="UniProtKB-SubCell"/>
</dbReference>
<keyword evidence="5 8" id="KW-0812">Transmembrane</keyword>
<evidence type="ECO:0000256" key="4">
    <source>
        <dbReference type="ARBA" id="ARBA00022475"/>
    </source>
</evidence>
<dbReference type="InterPro" id="IPR002549">
    <property type="entry name" value="AI-2E-like"/>
</dbReference>
<feature type="transmembrane region" description="Helical" evidence="8">
    <location>
        <begin position="287"/>
        <end position="305"/>
    </location>
</feature>
<reference evidence="9 10" key="1">
    <citation type="submission" date="2024-03" db="EMBL/GenBank/DDBJ databases">
        <title>Complete genome sequence of the green alga Chloropicon roscoffensis RCC1871.</title>
        <authorList>
            <person name="Lemieux C."/>
            <person name="Pombert J.-F."/>
            <person name="Otis C."/>
            <person name="Turmel M."/>
        </authorList>
    </citation>
    <scope>NUCLEOTIDE SEQUENCE [LARGE SCALE GENOMIC DNA]</scope>
    <source>
        <strain evidence="9 10">RCC1871</strain>
    </source>
</reference>
<evidence type="ECO:0000256" key="8">
    <source>
        <dbReference type="SAM" id="Phobius"/>
    </source>
</evidence>
<dbReference type="PANTHER" id="PTHR21716">
    <property type="entry name" value="TRANSMEMBRANE PROTEIN"/>
    <property type="match status" value="1"/>
</dbReference>
<keyword evidence="4" id="KW-1003">Cell membrane</keyword>
<dbReference type="Proteomes" id="UP001472866">
    <property type="component" value="Chromosome 01"/>
</dbReference>
<dbReference type="GO" id="GO:0055085">
    <property type="term" value="P:transmembrane transport"/>
    <property type="evidence" value="ECO:0007669"/>
    <property type="project" value="TreeGrafter"/>
</dbReference>
<evidence type="ECO:0000256" key="2">
    <source>
        <dbReference type="ARBA" id="ARBA00009773"/>
    </source>
</evidence>
<evidence type="ECO:0000313" key="9">
    <source>
        <dbReference type="EMBL" id="WZN59045.1"/>
    </source>
</evidence>
<keyword evidence="3" id="KW-0813">Transport</keyword>
<name>A0AAX4NZS4_9CHLO</name>
<dbReference type="PANTHER" id="PTHR21716:SF53">
    <property type="entry name" value="PERMEASE PERM-RELATED"/>
    <property type="match status" value="1"/>
</dbReference>
<evidence type="ECO:0000256" key="6">
    <source>
        <dbReference type="ARBA" id="ARBA00022989"/>
    </source>
</evidence>
<keyword evidence="7 8" id="KW-0472">Membrane</keyword>
<dbReference type="AlphaFoldDB" id="A0AAX4NZS4"/>
<dbReference type="Pfam" id="PF01594">
    <property type="entry name" value="AI-2E_transport"/>
    <property type="match status" value="1"/>
</dbReference>
<accession>A0AAX4NZS4</accession>
<feature type="transmembrane region" description="Helical" evidence="8">
    <location>
        <begin position="260"/>
        <end position="280"/>
    </location>
</feature>
<feature type="transmembrane region" description="Helical" evidence="8">
    <location>
        <begin position="35"/>
        <end position="52"/>
    </location>
</feature>
<evidence type="ECO:0000256" key="7">
    <source>
        <dbReference type="ARBA" id="ARBA00023136"/>
    </source>
</evidence>
<keyword evidence="6 8" id="KW-1133">Transmembrane helix</keyword>
<dbReference type="EMBL" id="CP151501">
    <property type="protein sequence ID" value="WZN59045.1"/>
    <property type="molecule type" value="Genomic_DNA"/>
</dbReference>
<evidence type="ECO:0000256" key="1">
    <source>
        <dbReference type="ARBA" id="ARBA00004651"/>
    </source>
</evidence>
<gene>
    <name evidence="9" type="ORF">HKI87_01g05700</name>
</gene>
<evidence type="ECO:0000256" key="3">
    <source>
        <dbReference type="ARBA" id="ARBA00022448"/>
    </source>
</evidence>
<evidence type="ECO:0000256" key="5">
    <source>
        <dbReference type="ARBA" id="ARBA00022692"/>
    </source>
</evidence>
<evidence type="ECO:0000313" key="10">
    <source>
        <dbReference type="Proteomes" id="UP001472866"/>
    </source>
</evidence>
<feature type="transmembrane region" description="Helical" evidence="8">
    <location>
        <begin position="173"/>
        <end position="195"/>
    </location>
</feature>
<protein>
    <submittedName>
        <fullName evidence="9">AI-2E family transporter</fullName>
    </submittedName>
</protein>
<sequence length="378" mass="41701">MDSYVQNGGDHQSFEVASLLKEPSSSLRSISPTKLQTASLVTLTVILIGFALHWLRPVLVPLVIAVAVSYVFIPILDLLTVHLKFPKSVAVLFTLVFGSSVFGFLLWLVVSSVRQITSKHNMKLYEEAIENLFVKTNSFFEKLIHRGGLVENAVDAVQDLPAGEMVLGFGNQILTMLLELSELGFLVLIFTIYILQAYKAKTSTQHRVGQVAIIESRIKKYLFIKTCLSILMGLSAGLILLVLGVKYVGLVILLNFMFNYIPNVGPAIATLVPIPFMILAEFNWFPVIMAVVLPTIAHLVIGSIIEPTLMGNQLELHPITVMLGLIFWGMLWGLPGMFMSAPLTALCRICFESIDFTAPIARILAGDLGSFTEKMETE</sequence>
<comment type="similarity">
    <text evidence="2">Belongs to the autoinducer-2 exporter (AI-2E) (TC 2.A.86) family.</text>
</comment>
<proteinExistence type="inferred from homology"/>
<feature type="transmembrane region" description="Helical" evidence="8">
    <location>
        <begin position="91"/>
        <end position="110"/>
    </location>
</feature>
<feature type="transmembrane region" description="Helical" evidence="8">
    <location>
        <begin position="227"/>
        <end position="254"/>
    </location>
</feature>